<dbReference type="AlphaFoldDB" id="A0A1G1WCA3"/>
<sequence length="128" mass="14791">MKQRFIKYFEEQFGREWSCSCKTSFDPAYLDVISETDNTLLAHYSCPVCQKEQMLAAVIREDLTRKENSNLSASVKLPIGNLTSDDLLDIKDEISKIKTRGIQRLYSKTKSKRENPININKFLPPNQN</sequence>
<protein>
    <submittedName>
        <fullName evidence="1">Uncharacterized protein</fullName>
    </submittedName>
</protein>
<accession>A0A1G1WCA3</accession>
<evidence type="ECO:0000313" key="1">
    <source>
        <dbReference type="EMBL" id="OGY25326.1"/>
    </source>
</evidence>
<comment type="caution">
    <text evidence="1">The sequence shown here is derived from an EMBL/GenBank/DDBJ whole genome shotgun (WGS) entry which is preliminary data.</text>
</comment>
<name>A0A1G1WCA3_9BACT</name>
<organism evidence="1 2">
    <name type="scientific">Candidatus Woykebacteria bacterium RBG_16_39_9b</name>
    <dbReference type="NCBI Taxonomy" id="1802595"/>
    <lineage>
        <taxon>Bacteria</taxon>
        <taxon>Candidatus Woykeibacteriota</taxon>
    </lineage>
</organism>
<reference evidence="1 2" key="1">
    <citation type="journal article" date="2016" name="Nat. Commun.">
        <title>Thousands of microbial genomes shed light on interconnected biogeochemical processes in an aquifer system.</title>
        <authorList>
            <person name="Anantharaman K."/>
            <person name="Brown C.T."/>
            <person name="Hug L.A."/>
            <person name="Sharon I."/>
            <person name="Castelle C.J."/>
            <person name="Probst A.J."/>
            <person name="Thomas B.C."/>
            <person name="Singh A."/>
            <person name="Wilkins M.J."/>
            <person name="Karaoz U."/>
            <person name="Brodie E.L."/>
            <person name="Williams K.H."/>
            <person name="Hubbard S.S."/>
            <person name="Banfield J.F."/>
        </authorList>
    </citation>
    <scope>NUCLEOTIDE SEQUENCE [LARGE SCALE GENOMIC DNA]</scope>
</reference>
<gene>
    <name evidence="1" type="ORF">A2134_00075</name>
</gene>
<dbReference type="EMBL" id="MHCR01000018">
    <property type="protein sequence ID" value="OGY25326.1"/>
    <property type="molecule type" value="Genomic_DNA"/>
</dbReference>
<proteinExistence type="predicted"/>
<dbReference type="STRING" id="1802595.A2134_00075"/>
<evidence type="ECO:0000313" key="2">
    <source>
        <dbReference type="Proteomes" id="UP000178162"/>
    </source>
</evidence>
<dbReference type="Proteomes" id="UP000178162">
    <property type="component" value="Unassembled WGS sequence"/>
</dbReference>